<name>A0A1T4ZXL4_9SPHN</name>
<organism evidence="1 2">
    <name type="scientific">Sphingopyxis flava</name>
    <dbReference type="NCBI Taxonomy" id="1507287"/>
    <lineage>
        <taxon>Bacteria</taxon>
        <taxon>Pseudomonadati</taxon>
        <taxon>Pseudomonadota</taxon>
        <taxon>Alphaproteobacteria</taxon>
        <taxon>Sphingomonadales</taxon>
        <taxon>Sphingomonadaceae</taxon>
        <taxon>Sphingopyxis</taxon>
    </lineage>
</organism>
<dbReference type="Proteomes" id="UP000190044">
    <property type="component" value="Unassembled WGS sequence"/>
</dbReference>
<dbReference type="AlphaFoldDB" id="A0A1T4ZXL4"/>
<keyword evidence="2" id="KW-1185">Reference proteome</keyword>
<proteinExistence type="predicted"/>
<evidence type="ECO:0000313" key="2">
    <source>
        <dbReference type="Proteomes" id="UP000190044"/>
    </source>
</evidence>
<evidence type="ECO:0000313" key="1">
    <source>
        <dbReference type="EMBL" id="SKB27345.1"/>
    </source>
</evidence>
<reference evidence="2" key="1">
    <citation type="submission" date="2017-02" db="EMBL/GenBank/DDBJ databases">
        <authorList>
            <person name="Varghese N."/>
            <person name="Submissions S."/>
        </authorList>
    </citation>
    <scope>NUCLEOTIDE SEQUENCE [LARGE SCALE GENOMIC DNA]</scope>
    <source>
        <strain evidence="2">R11H</strain>
    </source>
</reference>
<sequence length="65" mass="7871">MKHDRFAWNKEPPREHRWRCGLRSSRWFKSRRAAENSAVRNKLAWRDGEKLLPGPLLEFEARIPE</sequence>
<gene>
    <name evidence="1" type="ORF">SAMN06295937_1001302</name>
</gene>
<dbReference type="EMBL" id="FUYP01000001">
    <property type="protein sequence ID" value="SKB27345.1"/>
    <property type="molecule type" value="Genomic_DNA"/>
</dbReference>
<accession>A0A1T4ZXL4</accession>
<protein>
    <submittedName>
        <fullName evidence="1">Uncharacterized protein</fullName>
    </submittedName>
</protein>